<reference evidence="5 6" key="1">
    <citation type="submission" date="2024-06" db="EMBL/GenBank/DDBJ databases">
        <title>A chromosome-level genome assembly of beet webworm, Loxostege sticticalis.</title>
        <authorList>
            <person name="Zhang Y."/>
        </authorList>
    </citation>
    <scope>NUCLEOTIDE SEQUENCE [LARGE SCALE GENOMIC DNA]</scope>
    <source>
        <strain evidence="4">AQ026</strain>
        <strain evidence="3">AQ028</strain>
        <tissue evidence="3">Male pupae</tissue>
        <tissue evidence="4">Whole body</tissue>
    </source>
</reference>
<dbReference type="InterPro" id="IPR038586">
    <property type="entry name" value="Tctex-1-like_sf"/>
</dbReference>
<evidence type="ECO:0000313" key="4">
    <source>
        <dbReference type="EMBL" id="KAL0893705.1"/>
    </source>
</evidence>
<evidence type="ECO:0000256" key="2">
    <source>
        <dbReference type="SAM" id="MobiDB-lite"/>
    </source>
</evidence>
<dbReference type="Proteomes" id="UP001549920">
    <property type="component" value="Unassembled WGS sequence"/>
</dbReference>
<organism evidence="3 6">
    <name type="scientific">Loxostege sticticalis</name>
    <name type="common">Beet webworm moth</name>
    <dbReference type="NCBI Taxonomy" id="481309"/>
    <lineage>
        <taxon>Eukaryota</taxon>
        <taxon>Metazoa</taxon>
        <taxon>Ecdysozoa</taxon>
        <taxon>Arthropoda</taxon>
        <taxon>Hexapoda</taxon>
        <taxon>Insecta</taxon>
        <taxon>Pterygota</taxon>
        <taxon>Neoptera</taxon>
        <taxon>Endopterygota</taxon>
        <taxon>Lepidoptera</taxon>
        <taxon>Glossata</taxon>
        <taxon>Ditrysia</taxon>
        <taxon>Pyraloidea</taxon>
        <taxon>Crambidae</taxon>
        <taxon>Pyraustinae</taxon>
        <taxon>Loxostege</taxon>
    </lineage>
</organism>
<name>A0ABD0TFP8_LOXSC</name>
<dbReference type="Gene3D" id="3.30.1140.40">
    <property type="entry name" value="Tctex-1"/>
    <property type="match status" value="1"/>
</dbReference>
<sequence length="181" mass="20929">MGDVDDRKSKSTLRMQQSKSLASMGKSMSRMRVRKRSFGFGGVSGIRPMERSSQLGLEFKRPPLVFLPTYQLEPHEKFHLEKVTKFVEKMIDENFTDHKYDGQGSPALALRLAGELMREIKAMGYKRYRVISVVTIGQKRAQSFSNAIAFLWDYERDNYVEAHRETCTAYIQVLLFAIYLD</sequence>
<gene>
    <name evidence="4" type="ORF">ABMA27_013855</name>
    <name evidence="3" type="ORF">ABMA28_014118</name>
</gene>
<feature type="compositionally biased region" description="Polar residues" evidence="2">
    <location>
        <begin position="12"/>
        <end position="21"/>
    </location>
</feature>
<protein>
    <submittedName>
        <fullName evidence="3">Uncharacterized protein</fullName>
    </submittedName>
</protein>
<evidence type="ECO:0000256" key="1">
    <source>
        <dbReference type="ARBA" id="ARBA00005361"/>
    </source>
</evidence>
<dbReference type="Proteomes" id="UP001549921">
    <property type="component" value="Unassembled WGS sequence"/>
</dbReference>
<dbReference type="PANTHER" id="PTHR21255">
    <property type="entry name" value="T-COMPLEX-ASSOCIATED-TESTIS-EXPRESSED 1/ DYNEIN LIGHT CHAIN"/>
    <property type="match status" value="1"/>
</dbReference>
<dbReference type="EMBL" id="JBEUOH010000005">
    <property type="protein sequence ID" value="KAL0893705.1"/>
    <property type="molecule type" value="Genomic_DNA"/>
</dbReference>
<dbReference type="InterPro" id="IPR005334">
    <property type="entry name" value="Tctex-1-like"/>
</dbReference>
<dbReference type="CDD" id="cd21451">
    <property type="entry name" value="DLC-like_TCTEX1D"/>
    <property type="match status" value="1"/>
</dbReference>
<dbReference type="EMBL" id="JBEDNZ010000005">
    <property type="protein sequence ID" value="KAL0841882.1"/>
    <property type="molecule type" value="Genomic_DNA"/>
</dbReference>
<dbReference type="AlphaFoldDB" id="A0ABD0TFP8"/>
<accession>A0ABD0TFP8</accession>
<dbReference type="Pfam" id="PF03645">
    <property type="entry name" value="Tctex-1"/>
    <property type="match status" value="1"/>
</dbReference>
<comment type="caution">
    <text evidence="3">The sequence shown here is derived from an EMBL/GenBank/DDBJ whole genome shotgun (WGS) entry which is preliminary data.</text>
</comment>
<dbReference type="PANTHER" id="PTHR21255:SF65">
    <property type="entry name" value="TCTEX1 DOMAIN-CONTAINING PROTEIN 2"/>
    <property type="match status" value="1"/>
</dbReference>
<proteinExistence type="inferred from homology"/>
<comment type="similarity">
    <text evidence="1">Belongs to the dynein light chain Tctex-type family.</text>
</comment>
<evidence type="ECO:0000313" key="5">
    <source>
        <dbReference type="Proteomes" id="UP001549920"/>
    </source>
</evidence>
<feature type="region of interest" description="Disordered" evidence="2">
    <location>
        <begin position="1"/>
        <end position="30"/>
    </location>
</feature>
<keyword evidence="5" id="KW-1185">Reference proteome</keyword>
<evidence type="ECO:0000313" key="3">
    <source>
        <dbReference type="EMBL" id="KAL0841882.1"/>
    </source>
</evidence>
<evidence type="ECO:0000313" key="6">
    <source>
        <dbReference type="Proteomes" id="UP001549921"/>
    </source>
</evidence>